<reference evidence="1" key="1">
    <citation type="submission" date="2022-04" db="EMBL/GenBank/DDBJ databases">
        <title>Genome of the entomopathogenic fungus Entomophthora muscae.</title>
        <authorList>
            <person name="Elya C."/>
            <person name="Lovett B.R."/>
            <person name="Lee E."/>
            <person name="Macias A.M."/>
            <person name="Hajek A.E."/>
            <person name="De Bivort B.L."/>
            <person name="Kasson M.T."/>
            <person name="De Fine Licht H.H."/>
            <person name="Stajich J.E."/>
        </authorList>
    </citation>
    <scope>NUCLEOTIDE SEQUENCE</scope>
    <source>
        <strain evidence="1">Berkeley</strain>
    </source>
</reference>
<dbReference type="Proteomes" id="UP001165960">
    <property type="component" value="Unassembled WGS sequence"/>
</dbReference>
<protein>
    <submittedName>
        <fullName evidence="1">Uncharacterized protein</fullName>
    </submittedName>
</protein>
<keyword evidence="2" id="KW-1185">Reference proteome</keyword>
<evidence type="ECO:0000313" key="2">
    <source>
        <dbReference type="Proteomes" id="UP001165960"/>
    </source>
</evidence>
<evidence type="ECO:0000313" key="1">
    <source>
        <dbReference type="EMBL" id="KAJ9087776.1"/>
    </source>
</evidence>
<accession>A0ACC2UMS0</accession>
<sequence length="334" mass="36586">MPSAQIIPVATQFMKPAVFLPSAVQPIKKAFIIQKISIPSSSNMTSSTLSAPKLQAKPSFIKLSKNPIQTHSIPSLSTTACPVFSAGRLQLKRGSIINEKIPDFSQVKSRVNQWRISSPKALKTSSKPKIIKSASPKYLYLSTKAKVPSQSAEVARANHYMHMSPKKFKSSSDFLFQKQKPVSDVQKHTNPKRNLSCSQLPPLNQEPVKIIQKDTGVKVCESCKRSFLLDEEAPSPKKFKPYYQTSLSNQDCKSAQPGSSIIPPNQARSTKPMKSSTMIMRSNSPFITDALHEEVKSINLKSNSPAATQVPQRESASTYISPTESSGPIPGSST</sequence>
<dbReference type="EMBL" id="QTSX02000200">
    <property type="protein sequence ID" value="KAJ9087776.1"/>
    <property type="molecule type" value="Genomic_DNA"/>
</dbReference>
<name>A0ACC2UMS0_9FUNG</name>
<gene>
    <name evidence="1" type="ORF">DSO57_1029836</name>
</gene>
<comment type="caution">
    <text evidence="1">The sequence shown here is derived from an EMBL/GenBank/DDBJ whole genome shotgun (WGS) entry which is preliminary data.</text>
</comment>
<organism evidence="1 2">
    <name type="scientific">Entomophthora muscae</name>
    <dbReference type="NCBI Taxonomy" id="34485"/>
    <lineage>
        <taxon>Eukaryota</taxon>
        <taxon>Fungi</taxon>
        <taxon>Fungi incertae sedis</taxon>
        <taxon>Zoopagomycota</taxon>
        <taxon>Entomophthoromycotina</taxon>
        <taxon>Entomophthoromycetes</taxon>
        <taxon>Entomophthorales</taxon>
        <taxon>Entomophthoraceae</taxon>
        <taxon>Entomophthora</taxon>
    </lineage>
</organism>
<proteinExistence type="predicted"/>